<evidence type="ECO:0000313" key="1">
    <source>
        <dbReference type="EMBL" id="SUE72478.1"/>
    </source>
</evidence>
<gene>
    <name evidence="1" type="ORF">NCTC10692_04634</name>
</gene>
<dbReference type="EMBL" id="UGUV01000003">
    <property type="protein sequence ID" value="SUE72478.1"/>
    <property type="molecule type" value="Genomic_DNA"/>
</dbReference>
<organism evidence="1 2">
    <name type="scientific">Ectopseudomonas oleovorans</name>
    <name type="common">Pseudomonas oleovorans</name>
    <dbReference type="NCBI Taxonomy" id="301"/>
    <lineage>
        <taxon>Bacteria</taxon>
        <taxon>Pseudomonadati</taxon>
        <taxon>Pseudomonadota</taxon>
        <taxon>Gammaproteobacteria</taxon>
        <taxon>Pseudomonadales</taxon>
        <taxon>Pseudomonadaceae</taxon>
        <taxon>Ectopseudomonas</taxon>
    </lineage>
</organism>
<evidence type="ECO:0000313" key="2">
    <source>
        <dbReference type="Proteomes" id="UP000255303"/>
    </source>
</evidence>
<dbReference type="AlphaFoldDB" id="A0A379PL69"/>
<dbReference type="Proteomes" id="UP000255303">
    <property type="component" value="Unassembled WGS sequence"/>
</dbReference>
<proteinExistence type="predicted"/>
<accession>A0A379PL69</accession>
<name>A0A379PL69_ECTOL</name>
<reference evidence="1 2" key="1">
    <citation type="submission" date="2018-06" db="EMBL/GenBank/DDBJ databases">
        <authorList>
            <consortium name="Pathogen Informatics"/>
            <person name="Doyle S."/>
        </authorList>
    </citation>
    <scope>NUCLEOTIDE SEQUENCE [LARGE SCALE GENOMIC DNA]</scope>
    <source>
        <strain evidence="1 2">NCTC10692</strain>
    </source>
</reference>
<sequence>MQDTPILSIEKEADLCNLFMKEFGALPGWRCYPEAGGFD</sequence>
<protein>
    <submittedName>
        <fullName evidence="1">Uncharacterized protein</fullName>
    </submittedName>
</protein>